<dbReference type="Proteomes" id="UP000054018">
    <property type="component" value="Unassembled WGS sequence"/>
</dbReference>
<proteinExistence type="predicted"/>
<sequence>MLYDDANSRKLEYRLPFSCEESRQIFPKDTGYFVVPWYSVVTGDRERKIRTKQRLLGYDRTFHQSSPLRVT</sequence>
<dbReference type="EMBL" id="KN833738">
    <property type="protein sequence ID" value="KIK22537.1"/>
    <property type="molecule type" value="Genomic_DNA"/>
</dbReference>
<keyword evidence="2" id="KW-1185">Reference proteome</keyword>
<evidence type="ECO:0000313" key="2">
    <source>
        <dbReference type="Proteomes" id="UP000054018"/>
    </source>
</evidence>
<reference evidence="2" key="2">
    <citation type="submission" date="2015-01" db="EMBL/GenBank/DDBJ databases">
        <title>Evolutionary Origins and Diversification of the Mycorrhizal Mutualists.</title>
        <authorList>
            <consortium name="DOE Joint Genome Institute"/>
            <consortium name="Mycorrhizal Genomics Consortium"/>
            <person name="Kohler A."/>
            <person name="Kuo A."/>
            <person name="Nagy L.G."/>
            <person name="Floudas D."/>
            <person name="Copeland A."/>
            <person name="Barry K.W."/>
            <person name="Cichocki N."/>
            <person name="Veneault-Fourrey C."/>
            <person name="LaButti K."/>
            <person name="Lindquist E.A."/>
            <person name="Lipzen A."/>
            <person name="Lundell T."/>
            <person name="Morin E."/>
            <person name="Murat C."/>
            <person name="Riley R."/>
            <person name="Ohm R."/>
            <person name="Sun H."/>
            <person name="Tunlid A."/>
            <person name="Henrissat B."/>
            <person name="Grigoriev I.V."/>
            <person name="Hibbett D.S."/>
            <person name="Martin F."/>
        </authorList>
    </citation>
    <scope>NUCLEOTIDE SEQUENCE [LARGE SCALE GENOMIC DNA]</scope>
    <source>
        <strain evidence="2">441</strain>
    </source>
</reference>
<reference evidence="1 2" key="1">
    <citation type="submission" date="2014-04" db="EMBL/GenBank/DDBJ databases">
        <authorList>
            <consortium name="DOE Joint Genome Institute"/>
            <person name="Kuo A."/>
            <person name="Kohler A."/>
            <person name="Costa M.D."/>
            <person name="Nagy L.G."/>
            <person name="Floudas D."/>
            <person name="Copeland A."/>
            <person name="Barry K.W."/>
            <person name="Cichocki N."/>
            <person name="Veneault-Fourrey C."/>
            <person name="LaButti K."/>
            <person name="Lindquist E.A."/>
            <person name="Lipzen A."/>
            <person name="Lundell T."/>
            <person name="Morin E."/>
            <person name="Murat C."/>
            <person name="Sun H."/>
            <person name="Tunlid A."/>
            <person name="Henrissat B."/>
            <person name="Grigoriev I.V."/>
            <person name="Hibbett D.S."/>
            <person name="Martin F."/>
            <person name="Nordberg H.P."/>
            <person name="Cantor M.N."/>
            <person name="Hua S.X."/>
        </authorList>
    </citation>
    <scope>NUCLEOTIDE SEQUENCE [LARGE SCALE GENOMIC DNA]</scope>
    <source>
        <strain evidence="1 2">441</strain>
    </source>
</reference>
<protein>
    <submittedName>
        <fullName evidence="1">Uncharacterized protein</fullName>
    </submittedName>
</protein>
<name>A0A0C9ZJ80_9AGAM</name>
<dbReference type="AlphaFoldDB" id="A0A0C9ZJ80"/>
<gene>
    <name evidence="1" type="ORF">PISMIDRAFT_498000</name>
</gene>
<dbReference type="HOGENOM" id="CLU_2741009_0_0_1"/>
<organism evidence="1 2">
    <name type="scientific">Pisolithus microcarpus 441</name>
    <dbReference type="NCBI Taxonomy" id="765257"/>
    <lineage>
        <taxon>Eukaryota</taxon>
        <taxon>Fungi</taxon>
        <taxon>Dikarya</taxon>
        <taxon>Basidiomycota</taxon>
        <taxon>Agaricomycotina</taxon>
        <taxon>Agaricomycetes</taxon>
        <taxon>Agaricomycetidae</taxon>
        <taxon>Boletales</taxon>
        <taxon>Sclerodermatineae</taxon>
        <taxon>Pisolithaceae</taxon>
        <taxon>Pisolithus</taxon>
    </lineage>
</organism>
<accession>A0A0C9ZJ80</accession>
<evidence type="ECO:0000313" key="1">
    <source>
        <dbReference type="EMBL" id="KIK22537.1"/>
    </source>
</evidence>